<keyword evidence="1" id="KW-0689">Ribosomal protein</keyword>
<feature type="coiled-coil region" evidence="3">
    <location>
        <begin position="3290"/>
        <end position="3338"/>
    </location>
</feature>
<feature type="region of interest" description="Disordered" evidence="4">
    <location>
        <begin position="3160"/>
        <end position="3184"/>
    </location>
</feature>
<keyword evidence="2" id="KW-0687">Ribonucleoprotein</keyword>
<keyword evidence="3" id="KW-0175">Coiled coil</keyword>
<feature type="compositionally biased region" description="Basic and acidic residues" evidence="4">
    <location>
        <begin position="3162"/>
        <end position="3184"/>
    </location>
</feature>
<dbReference type="OrthoDB" id="191057at2759"/>
<sequence>MNTPASLEDLLIQVNGDDGCNEFVAAVVVVESNRCNITVDMSLLAGHGLVLNLKESVPQRSVNDVMQVAHFIGSVGAANLYLRQLAYVPDTKFNGPDQILIITKYLSSDTTGQDTMVEETTLLPVFVSPDCETPQLLWADTGTTMMTFSSPIRSFALPEIVLTRKGLDKGYCQDDVIYRVTVHSSQGYLTLKSTGDTTSVSDSRELTFEGCIGDLNSALQSVEYQFEIFRNAQVPVASSIEIYLHSESSLENVTTAFLRLKFIGDASPPNMLVREAILGYEDTEMLIGNEINLDAFENISEDIVINISVRNGEVYATANGVFIEASSEQHLNTDVHHLRSLMSNLHYTPNSNFNGIDEIDFKILDQKCTLYIFVQPENDPPAIAFESNEAKDWYTYPRMFLPTLRITDPDNNQVLQVDIRVDNGSLSVEQLPNSIFDGVTVELDSLSLTMVSGLDRLNDIFLHRLVEFLPSTCTNAERMRVWCAASIELCIDDASSSVCEELQLPEQVRPPANESISVEIIEKVQSKRLNVTRVTTDKPWFTKSETYTNLMSLLTVSIIAVPEGDDDELLELNVSCSSCQWHYKEFVPRVSYELAEIPSSILRFLGLCDSLNTVLATLELTVISTMSSDIEAIDFHLAPAPSSSKRRLAPAWNESANIFIPCTIQPSSPTATPSQGKGQLTNKDLVDDQTPAIPSQSDMPLLSTLTKLTTGPASLIGEDDAEASRVELSRVDLSDFSQRKFGKVVARKSRRMNQFSDNFNDAVLVKDYTSSDLLADDFFATTNASLFYNLDDPTIESPDNIFEEDSAIESPDNAIDDYPVSIAITENVMEMQVSNDAALVTNIEQQPSSSATSINLEYDIFSASKWVSSFPPPNWNDDDEQIEEDTIPTVAMKLNDAPYVDMPTNFYEAKEDVPLLIDDLRLRDPDAYEETLRVTMETNYGQLALLRFDGVQLTQEPVRKDNAESTRLTLEGNLWDLNAALSAVIYTSAKDWNSLQLHSDSGLNGFDTVTINSTDFSSFNSSTTSVLFIYVEPAADPIVIKSPLNADSSVYADYPSSLLRGDEDSWTNVGGLHFSSPDDTSLTALVVSLSAGHGKLSLLQTYGLTFLEGTANTGDFMKFMGTFTNVNGCMDKLRYFPNQNFHGNDLLTVTANAVDEYTQQETPLSQTNFVITVDPINDAPIWNTGSSVVREIQQRRSAGITGISFRDVDLDDVDCAVESCEMDLIIEATNGFVTLSDQSPLVFTDSMTTKQAYVVVSGTPDELNVVLSGMTFELAGPTSYRADSTDIKLKLTVDDRGTFGKGGPQISTTTVVFSPIVWSHNEISIHAPDDVQALNEGTALIFNGNLQLADQEFARSFDNLLELSISCTNGAFALSDKATGIQVVHNDSSSDVVVRGFFTQLNMALNGSSYFPRPNWYGPEQLSLSVLRLNSLNSSSGAVFSSVFLFVSPVCHEARWSILEGYELLTMKEDGYLLIDTVSLSNNELDDEEREVEVTISVKHGGVMLSMTRGLLIAQTVYSTLEGSLIAHRVSPGRSYSESHLFFKELTFRGRVRDTNAALEGMVFKPWLDYHSDNWPVDEILLVATSVCDGGDVNSGVALRTSSLTIPIAVGAVNDPPTLISRAFKPVEPSFSLRGQNPEAFNWAIEAVEDTPQQMETMELYDPDYNLLTDDLRLVVNISCIHCSIDLYEDESESSNYQIVLKKDWGNDEGSQLVVHGNLPSLNKDVMSKLIFEGAGNFNGLAFVLIKLSDLGNYGEGGDQSRTFLLVVNVKPANDIPRIYLPQFKSRQPVLQLDEGDSVLIQGAPELSTVVKAAQNETSAWDLMGAKLMGNDSSRRLHSLHHFHGSEEFIASYLVSHSTGLLFSGRDQDSGQELWRSDGTEAGTVLLKDIFPGSSGSNPSHLTPFSKDNRVYFAAEGPHISWMLKKDYQDSCQSFRPSSFDPNVFFAVATGNIWDPEETTGAFKHAGFRDSYRVDIGFGKDLFAGIVCHRESLGFQTTWGTQLWATDGTSEGTQRIARLSMDPGGSNPSHFVELDQRLYFQATSTEFGSELWSTDGTRSGTYLVADVEFGSRSSEPQFLTVFDSRVFFSANTQGYGRELWFSDGDSRFEFTEDQHATMGTGLLLDICQGVGSSYPQHFAVLNRPTSPPLLLFQADDCVHGSELWSTDGTQTGTILVLDIFKGPTGSTPAYLTPFGKHVYFQADDGIHGSELWATDGSFGGTAMLVDIARGVQGSMPSFFTVFDSMSAPPESFIFSARAGRDRLAEFWRSDGTSVGTIKLFSQSSEVVELNSNMLNIQLSGHTFVSMVSQPEQFFYIGRKSGRELNFTHEAGRYGKANGKAVGRSITLYDTDALQRERELTLSLNCSKGWLSLGLQCDGVSSSLERAAIQEETALLTLKGSLDALNCAMEKVTYHSRPEESGRDDIYVTLSQGAMGATGDTERDSTYIVSKRMMVEIRAINDPPSVIMASIYYAPLRQWVPITGITVTDPDSGEGILYVSVTVRSGRLRAVVPHRVSSGSSSAPTAFPTNDRSSARTLEFATMSEHATELLATLEYICDDRYGCSRAQHDYLTVQVDDNGFTGAHGPQVATRTAEIILIDENATTLNLSLRLRGGGKVHGSLARAGKVKGQTPKVPKQEDSKKALTGRAKKRWQYNRRFVNVVAGMGGKKLGPNSNAAKHVSQEGTIAVAKCRLTQQLSRHLDPRTSARMYSDDSAASEVESEVEEAYGDGASEVASEIAESVGVREHAAVELKQPVLVKPAVSNAYEEDEDGYSVDFEDDFEEDEEEKPTIQTPPPTPLSMAPSPTRSVMGNARRTTVQSDDASGYDYEYDEASFEEESRRSQRSLSQSNRVVKLSVRAASPSFRPASAVESKIDLPGTILPEVRSTISDDKVSPKSPTVVLASVAEEEAEAIAMKQSKQFSLLLRKMESKFEDEVEELREKNALLTWKERELKTSLRRAKEELTIRKARIEKKRRRAADRRREHERAAERVQQELVAAQATIAERDRRIERLQNELVELRGVLNNVEREKHAAEGRNLALAEKLQAALGDFHQLTCSFEDAVNAKLACEQRIEELKGTHRVQLEVSEHKCQVDVEAARRALADEVAARAAERQTLPAIHQCVVEAEKERFQKLKAALHKQMRELEARAAQEALAHNAELTRANEAKRQAEQRAERRIQEEVDRREAVDEQRRELLASMARTNARFDEERGKMEARSCELDARRSELADERAELEARSGYIEQRTRCLEADEALVERRRTELAAVGRETLERSYALARRAQEFADAVAERDKLRTLVKVLTERSERSEQRAMTLEQDRERLETAAQALQQERLLVAKQRVQSRYFLDGARKLESMLHQKHCAMEAADKRQQQRQGIAAAYAPSNQLEHRC</sequence>
<evidence type="ECO:0000313" key="6">
    <source>
        <dbReference type="Proteomes" id="UP001165083"/>
    </source>
</evidence>
<dbReference type="NCBIfam" id="TIGR04534">
    <property type="entry name" value="ELWxxDGT_rpt"/>
    <property type="match status" value="1"/>
</dbReference>
<dbReference type="GO" id="GO:0006412">
    <property type="term" value="P:translation"/>
    <property type="evidence" value="ECO:0007669"/>
    <property type="project" value="InterPro"/>
</dbReference>
<dbReference type="InterPro" id="IPR006846">
    <property type="entry name" value="Ribosomal_eS30"/>
</dbReference>
<organism evidence="5 6">
    <name type="scientific">Phytophthora lilii</name>
    <dbReference type="NCBI Taxonomy" id="2077276"/>
    <lineage>
        <taxon>Eukaryota</taxon>
        <taxon>Sar</taxon>
        <taxon>Stramenopiles</taxon>
        <taxon>Oomycota</taxon>
        <taxon>Peronosporomycetes</taxon>
        <taxon>Peronosporales</taxon>
        <taxon>Peronosporaceae</taxon>
        <taxon>Phytophthora</taxon>
    </lineage>
</organism>
<evidence type="ECO:0000313" key="5">
    <source>
        <dbReference type="EMBL" id="GMF22387.1"/>
    </source>
</evidence>
<comment type="caution">
    <text evidence="5">The sequence shown here is derived from an EMBL/GenBank/DDBJ whole genome shotgun (WGS) entry which is preliminary data.</text>
</comment>
<dbReference type="GO" id="GO:0022627">
    <property type="term" value="C:cytosolic small ribosomal subunit"/>
    <property type="evidence" value="ECO:0007669"/>
    <property type="project" value="TreeGrafter"/>
</dbReference>
<feature type="region of interest" description="Disordered" evidence="4">
    <location>
        <begin position="2620"/>
        <end position="2646"/>
    </location>
</feature>
<gene>
    <name evidence="5" type="ORF">Plil01_000891800</name>
</gene>
<keyword evidence="6" id="KW-1185">Reference proteome</keyword>
<feature type="region of interest" description="Disordered" evidence="4">
    <location>
        <begin position="2779"/>
        <end position="2827"/>
    </location>
</feature>
<evidence type="ECO:0000256" key="3">
    <source>
        <dbReference type="SAM" id="Coils"/>
    </source>
</evidence>
<reference evidence="5" key="1">
    <citation type="submission" date="2023-04" db="EMBL/GenBank/DDBJ databases">
        <title>Phytophthora lilii NBRC 32176.</title>
        <authorList>
            <person name="Ichikawa N."/>
            <person name="Sato H."/>
            <person name="Tonouchi N."/>
        </authorList>
    </citation>
    <scope>NUCLEOTIDE SEQUENCE</scope>
    <source>
        <strain evidence="5">NBRC 32176</strain>
    </source>
</reference>
<evidence type="ECO:0000256" key="2">
    <source>
        <dbReference type="ARBA" id="ARBA00023274"/>
    </source>
</evidence>
<dbReference type="PANTHER" id="PTHR12650">
    <property type="entry name" value="40S RIBOSOMAL PROTEIN S30/UBIQUITIN-LIKE PROTEIN FUBI"/>
    <property type="match status" value="1"/>
</dbReference>
<accession>A0A9W6TU40</accession>
<dbReference type="PANTHER" id="PTHR12650:SF15">
    <property type="entry name" value="RIBOSOMAL PROTEIN S30, ISOFORM A"/>
    <property type="match status" value="1"/>
</dbReference>
<dbReference type="Pfam" id="PF04758">
    <property type="entry name" value="Ribosomal_S30"/>
    <property type="match status" value="1"/>
</dbReference>
<evidence type="ECO:0000256" key="1">
    <source>
        <dbReference type="ARBA" id="ARBA00022980"/>
    </source>
</evidence>
<dbReference type="GO" id="GO:0003735">
    <property type="term" value="F:structural constituent of ribosome"/>
    <property type="evidence" value="ECO:0007669"/>
    <property type="project" value="InterPro"/>
</dbReference>
<dbReference type="Proteomes" id="UP001165083">
    <property type="component" value="Unassembled WGS sequence"/>
</dbReference>
<dbReference type="EMBL" id="BSXW01000439">
    <property type="protein sequence ID" value="GMF22387.1"/>
    <property type="molecule type" value="Genomic_DNA"/>
</dbReference>
<feature type="coiled-coil region" evidence="3">
    <location>
        <begin position="2925"/>
        <end position="3044"/>
    </location>
</feature>
<proteinExistence type="predicted"/>
<protein>
    <submittedName>
        <fullName evidence="5">Unnamed protein product</fullName>
    </submittedName>
</protein>
<dbReference type="InterPro" id="IPR030916">
    <property type="entry name" value="ELWxxDGT_rpt"/>
</dbReference>
<name>A0A9W6TU40_9STRA</name>
<evidence type="ECO:0000256" key="4">
    <source>
        <dbReference type="SAM" id="MobiDB-lite"/>
    </source>
</evidence>